<name>A0A953L5N7_9BACT</name>
<evidence type="ECO:0000259" key="1">
    <source>
        <dbReference type="Pfam" id="PF07883"/>
    </source>
</evidence>
<sequence>MKKVTNPNVKLLAKGDKFTAKQMAAKAGALLPKHRASVESVLVMLEGECVLSLAQTKHVLKPGDSFIIPPKIIHQISASQDFRAVHVMTKDIKFDFFE</sequence>
<keyword evidence="3" id="KW-1185">Reference proteome</keyword>
<dbReference type="RefSeq" id="WP_222578307.1">
    <property type="nucleotide sequence ID" value="NZ_JAHVHU010000002.1"/>
</dbReference>
<protein>
    <submittedName>
        <fullName evidence="2">Cupin domain-containing protein</fullName>
    </submittedName>
</protein>
<dbReference type="PANTHER" id="PTHR37694">
    <property type="entry name" value="SLR8022 PROTEIN"/>
    <property type="match status" value="1"/>
</dbReference>
<dbReference type="Pfam" id="PF07883">
    <property type="entry name" value="Cupin_2"/>
    <property type="match status" value="1"/>
</dbReference>
<proteinExistence type="predicted"/>
<evidence type="ECO:0000313" key="3">
    <source>
        <dbReference type="Proteomes" id="UP000753961"/>
    </source>
</evidence>
<evidence type="ECO:0000313" key="2">
    <source>
        <dbReference type="EMBL" id="MBY5956787.1"/>
    </source>
</evidence>
<dbReference type="SUPFAM" id="SSF51182">
    <property type="entry name" value="RmlC-like cupins"/>
    <property type="match status" value="1"/>
</dbReference>
<comment type="caution">
    <text evidence="2">The sequence shown here is derived from an EMBL/GenBank/DDBJ whole genome shotgun (WGS) entry which is preliminary data.</text>
</comment>
<dbReference type="EMBL" id="JAHVHU010000002">
    <property type="protein sequence ID" value="MBY5956787.1"/>
    <property type="molecule type" value="Genomic_DNA"/>
</dbReference>
<dbReference type="AlphaFoldDB" id="A0A953L5N7"/>
<reference evidence="2" key="1">
    <citation type="submission" date="2021-06" db="EMBL/GenBank/DDBJ databases">
        <title>44 bacteria genomes isolated from Dapeng, Shenzhen.</title>
        <authorList>
            <person name="Zheng W."/>
            <person name="Yu S."/>
            <person name="Huang Y."/>
        </authorList>
    </citation>
    <scope>NUCLEOTIDE SEQUENCE</scope>
    <source>
        <strain evidence="2">DP5N28-2</strain>
    </source>
</reference>
<dbReference type="Proteomes" id="UP000753961">
    <property type="component" value="Unassembled WGS sequence"/>
</dbReference>
<dbReference type="Gene3D" id="2.60.120.10">
    <property type="entry name" value="Jelly Rolls"/>
    <property type="match status" value="1"/>
</dbReference>
<dbReference type="InterPro" id="IPR011051">
    <property type="entry name" value="RmlC_Cupin_sf"/>
</dbReference>
<dbReference type="PANTHER" id="PTHR37694:SF1">
    <property type="entry name" value="SLR8022 PROTEIN"/>
    <property type="match status" value="1"/>
</dbReference>
<accession>A0A953L5N7</accession>
<dbReference type="InterPro" id="IPR014710">
    <property type="entry name" value="RmlC-like_jellyroll"/>
</dbReference>
<dbReference type="InterPro" id="IPR013096">
    <property type="entry name" value="Cupin_2"/>
</dbReference>
<feature type="domain" description="Cupin type-2" evidence="1">
    <location>
        <begin position="27"/>
        <end position="82"/>
    </location>
</feature>
<gene>
    <name evidence="2" type="ORF">KUV50_01475</name>
</gene>
<organism evidence="2 3">
    <name type="scientific">Membranihabitans marinus</name>
    <dbReference type="NCBI Taxonomy" id="1227546"/>
    <lineage>
        <taxon>Bacteria</taxon>
        <taxon>Pseudomonadati</taxon>
        <taxon>Bacteroidota</taxon>
        <taxon>Saprospiria</taxon>
        <taxon>Saprospirales</taxon>
        <taxon>Saprospiraceae</taxon>
        <taxon>Membranihabitans</taxon>
    </lineage>
</organism>